<protein>
    <submittedName>
        <fullName evidence="4">Putative inosine uridine-preferring nucleoside hydrolase protein</fullName>
    </submittedName>
</protein>
<sequence length="286" mass="30535">MRARTPTAFLLFSSSLLSLTAAAAAKPSRGGGQPIIIDTDLFGDVDDVGALTIANVLHNCGLADIKGIAINTHSKYGAPAASAICTHFGNGDVPVAAIRPLTDETFFDDWEYVRGEYASKVAYNWPGTLTNASLAPTPVELYRKVLAAASNKSLHLISIGFLTNIADLLRSNADHISPLGGRELLAAKVSELIIMGGRYPSGWEYNFGGTDPNSTAYVLDHWPRTVAVTFSGGELGGSIYSGQRPLMEQTPSVDSLTVSAYQWVSTFHVSHLNVAAGIISKFRRLH</sequence>
<dbReference type="AlphaFoldDB" id="R8BR13"/>
<name>R8BR13_PHAM7</name>
<dbReference type="RefSeq" id="XP_007913522.1">
    <property type="nucleotide sequence ID" value="XM_007915331.1"/>
</dbReference>
<accession>R8BR13</accession>
<evidence type="ECO:0000259" key="3">
    <source>
        <dbReference type="Pfam" id="PF01156"/>
    </source>
</evidence>
<keyword evidence="2" id="KW-0732">Signal</keyword>
<feature type="domain" description="Inosine/uridine-preferring nucleoside hydrolase" evidence="3">
    <location>
        <begin position="35"/>
        <end position="226"/>
    </location>
</feature>
<dbReference type="InterPro" id="IPR001910">
    <property type="entry name" value="Inosine/uridine_hydrolase_dom"/>
</dbReference>
<dbReference type="EMBL" id="KB932967">
    <property type="protein sequence ID" value="EOO01735.1"/>
    <property type="molecule type" value="Genomic_DNA"/>
</dbReference>
<reference evidence="5" key="1">
    <citation type="journal article" date="2013" name="Genome Announc.">
        <title>Draft genome sequence of the ascomycete Phaeoacremonium aleophilum strain UCR-PA7, a causal agent of the esca disease complex in grapevines.</title>
        <authorList>
            <person name="Blanco-Ulate B."/>
            <person name="Rolshausen P."/>
            <person name="Cantu D."/>
        </authorList>
    </citation>
    <scope>NUCLEOTIDE SEQUENCE [LARGE SCALE GENOMIC DNA]</scope>
    <source>
        <strain evidence="5">UCR-PA7</strain>
    </source>
</reference>
<evidence type="ECO:0000313" key="5">
    <source>
        <dbReference type="Proteomes" id="UP000014074"/>
    </source>
</evidence>
<evidence type="ECO:0000256" key="1">
    <source>
        <dbReference type="ARBA" id="ARBA00009176"/>
    </source>
</evidence>
<dbReference type="Proteomes" id="UP000014074">
    <property type="component" value="Unassembled WGS sequence"/>
</dbReference>
<dbReference type="GeneID" id="19323046"/>
<feature type="chain" id="PRO_5004452234" evidence="2">
    <location>
        <begin position="26"/>
        <end position="286"/>
    </location>
</feature>
<feature type="signal peptide" evidence="2">
    <location>
        <begin position="1"/>
        <end position="25"/>
    </location>
</feature>
<dbReference type="Gene3D" id="3.90.245.10">
    <property type="entry name" value="Ribonucleoside hydrolase-like"/>
    <property type="match status" value="1"/>
</dbReference>
<dbReference type="GO" id="GO:0016799">
    <property type="term" value="F:hydrolase activity, hydrolyzing N-glycosyl compounds"/>
    <property type="evidence" value="ECO:0007669"/>
    <property type="project" value="InterPro"/>
</dbReference>
<organism evidence="4 5">
    <name type="scientific">Phaeoacremonium minimum (strain UCR-PA7)</name>
    <name type="common">Esca disease fungus</name>
    <name type="synonym">Togninia minima</name>
    <dbReference type="NCBI Taxonomy" id="1286976"/>
    <lineage>
        <taxon>Eukaryota</taxon>
        <taxon>Fungi</taxon>
        <taxon>Dikarya</taxon>
        <taxon>Ascomycota</taxon>
        <taxon>Pezizomycotina</taxon>
        <taxon>Sordariomycetes</taxon>
        <taxon>Sordariomycetidae</taxon>
        <taxon>Togniniales</taxon>
        <taxon>Togniniaceae</taxon>
        <taxon>Phaeoacremonium</taxon>
    </lineage>
</organism>
<comment type="similarity">
    <text evidence="1">Belongs to the IUNH family.</text>
</comment>
<keyword evidence="5" id="KW-1185">Reference proteome</keyword>
<keyword evidence="4" id="KW-0378">Hydrolase</keyword>
<gene>
    <name evidence="4" type="ORF">UCRPA7_2764</name>
</gene>
<dbReference type="PANTHER" id="PTHR43264:SF1">
    <property type="entry name" value="INOSINE_URIDINE-PREFERRING NUCLEOSIDE HYDROLASE DOMAIN-CONTAINING PROTEIN"/>
    <property type="match status" value="1"/>
</dbReference>
<evidence type="ECO:0000313" key="4">
    <source>
        <dbReference type="EMBL" id="EOO01735.1"/>
    </source>
</evidence>
<dbReference type="eggNOG" id="ENOG502S3M0">
    <property type="taxonomic scope" value="Eukaryota"/>
</dbReference>
<dbReference type="Pfam" id="PF01156">
    <property type="entry name" value="IU_nuc_hydro"/>
    <property type="match status" value="1"/>
</dbReference>
<proteinExistence type="inferred from homology"/>
<dbReference type="OrthoDB" id="187522at2759"/>
<dbReference type="SUPFAM" id="SSF53590">
    <property type="entry name" value="Nucleoside hydrolase"/>
    <property type="match status" value="1"/>
</dbReference>
<dbReference type="KEGG" id="tmn:UCRPA7_2764"/>
<dbReference type="HOGENOM" id="CLU_055874_0_1_1"/>
<dbReference type="InterPro" id="IPR036452">
    <property type="entry name" value="Ribo_hydro-like"/>
</dbReference>
<evidence type="ECO:0000256" key="2">
    <source>
        <dbReference type="SAM" id="SignalP"/>
    </source>
</evidence>
<dbReference type="PANTHER" id="PTHR43264">
    <property type="match status" value="1"/>
</dbReference>